<reference evidence="2 3" key="1">
    <citation type="journal article" date="2014" name="Agronomy (Basel)">
        <title>A Draft Genome Sequence for Ensete ventricosum, the Drought-Tolerant Tree Against Hunger.</title>
        <authorList>
            <person name="Harrison J."/>
            <person name="Moore K.A."/>
            <person name="Paszkiewicz K."/>
            <person name="Jones T."/>
            <person name="Grant M."/>
            <person name="Ambacheew D."/>
            <person name="Muzemil S."/>
            <person name="Studholme D.J."/>
        </authorList>
    </citation>
    <scope>NUCLEOTIDE SEQUENCE [LARGE SCALE GENOMIC DNA]</scope>
</reference>
<evidence type="ECO:0000256" key="1">
    <source>
        <dbReference type="SAM" id="MobiDB-lite"/>
    </source>
</evidence>
<sequence length="127" mass="14107">MDPWSVGILKQNTEGTQKHTDTGGVRDLPSAPRHFNAAHVFFITSVPMSSRVFHPPHVSQLTTTTTTSESMPSSRLSNWTVEIHSTLPLLRPSSVSESSARPGSARLDDGARRKQKELRARRCHVKH</sequence>
<comment type="caution">
    <text evidence="2">The sequence shown here is derived from an EMBL/GenBank/DDBJ whole genome shotgun (WGS) entry which is preliminary data.</text>
</comment>
<evidence type="ECO:0000313" key="3">
    <source>
        <dbReference type="Proteomes" id="UP000287651"/>
    </source>
</evidence>
<feature type="region of interest" description="Disordered" evidence="1">
    <location>
        <begin position="1"/>
        <end position="30"/>
    </location>
</feature>
<accession>A0A427AF96</accession>
<gene>
    <name evidence="2" type="ORF">B296_00009718</name>
</gene>
<protein>
    <submittedName>
        <fullName evidence="2">Uncharacterized protein</fullName>
    </submittedName>
</protein>
<organism evidence="2 3">
    <name type="scientific">Ensete ventricosum</name>
    <name type="common">Abyssinian banana</name>
    <name type="synonym">Musa ensete</name>
    <dbReference type="NCBI Taxonomy" id="4639"/>
    <lineage>
        <taxon>Eukaryota</taxon>
        <taxon>Viridiplantae</taxon>
        <taxon>Streptophyta</taxon>
        <taxon>Embryophyta</taxon>
        <taxon>Tracheophyta</taxon>
        <taxon>Spermatophyta</taxon>
        <taxon>Magnoliopsida</taxon>
        <taxon>Liliopsida</taxon>
        <taxon>Zingiberales</taxon>
        <taxon>Musaceae</taxon>
        <taxon>Ensete</taxon>
    </lineage>
</organism>
<proteinExistence type="predicted"/>
<feature type="compositionally biased region" description="Basic and acidic residues" evidence="1">
    <location>
        <begin position="106"/>
        <end position="120"/>
    </location>
</feature>
<dbReference type="AlphaFoldDB" id="A0A427AF96"/>
<name>A0A427AF96_ENSVE</name>
<dbReference type="EMBL" id="AMZH03002633">
    <property type="protein sequence ID" value="RRT74915.1"/>
    <property type="molecule type" value="Genomic_DNA"/>
</dbReference>
<dbReference type="Proteomes" id="UP000287651">
    <property type="component" value="Unassembled WGS sequence"/>
</dbReference>
<feature type="region of interest" description="Disordered" evidence="1">
    <location>
        <begin position="91"/>
        <end position="127"/>
    </location>
</feature>
<evidence type="ECO:0000313" key="2">
    <source>
        <dbReference type="EMBL" id="RRT74915.1"/>
    </source>
</evidence>